<evidence type="ECO:0000256" key="4">
    <source>
        <dbReference type="ARBA" id="ARBA00022553"/>
    </source>
</evidence>
<dbReference type="Proteomes" id="UP000605086">
    <property type="component" value="Unassembled WGS sequence"/>
</dbReference>
<dbReference type="Gene3D" id="3.30.565.10">
    <property type="entry name" value="Histidine kinase-like ATPase, C-terminal domain"/>
    <property type="match status" value="1"/>
</dbReference>
<evidence type="ECO:0000256" key="3">
    <source>
        <dbReference type="ARBA" id="ARBA00012438"/>
    </source>
</evidence>
<keyword evidence="13" id="KW-1185">Reference proteome</keyword>
<evidence type="ECO:0000256" key="9">
    <source>
        <dbReference type="SAM" id="MobiDB-lite"/>
    </source>
</evidence>
<dbReference type="InterPro" id="IPR011102">
    <property type="entry name" value="Sig_transdc_His_kinase_HWE"/>
</dbReference>
<comment type="subcellular location">
    <subcellularLocation>
        <location evidence="2">Membrane</location>
    </subcellularLocation>
</comment>
<keyword evidence="6" id="KW-0547">Nucleotide-binding</keyword>
<keyword evidence="10" id="KW-0472">Membrane</keyword>
<dbReference type="Pfam" id="PF00672">
    <property type="entry name" value="HAMP"/>
    <property type="match status" value="1"/>
</dbReference>
<sequence length="620" mass="68278">MVNACPRKPSWRPARSPLELSMPIDPKRKQPRPQPCRTDAMHPMRTFKPNLSHRFVAYLMVLSILPLLGLGFASFEIARSALQTDAGRYLTQLVRERQHLLDLQTEQIESLIANISSVEAIISALTTPYAAADNYTRLATQARIGYILNGYQNTSGLVSIDIFSADDTHYHVGDTLDVGNLRNPILTELREAAARSERPVHWAGIIDNVNGNSHKKKVISAAKAITAIDKATLQQVHIAVLIVNYDADHLYDQFNPGSDAGIRLSIVDGMGRLVYDADRSRIGTAADNALVDLLEGDGGQTIGNFNGAPHLVRFMRSQPSGWLVVGAVPLAVMKAQAAGIGKATALVGLACLVVVGLAALSYSRGVVDPIRRVTGQFQRLREGRNSLRTRLPAHGDDEIAELTRGLNAFLDGLEERERAEKRQKLLIDELNHRVKNTLAIVQAMAMQTFQYSNSLDDFQKGFIERLMALSKTHNLLTRNVWQDVNLHDVVLLELAPHGGARKDRFSVDGDDVSVSPKAAVTLGLAFHELATNAAKYGALSVPSGKVAVTWERKKSADRRLCLEWREMEGPPVETPRRQGFGSLLIECGLARELDGTVHLDFRRQGVRCVMELPLDRISTS</sequence>
<dbReference type="Pfam" id="PF07536">
    <property type="entry name" value="HWE_HK"/>
    <property type="match status" value="1"/>
</dbReference>
<evidence type="ECO:0000313" key="13">
    <source>
        <dbReference type="Proteomes" id="UP000605086"/>
    </source>
</evidence>
<dbReference type="EMBL" id="WHOS01000006">
    <property type="protein sequence ID" value="NUA99092.1"/>
    <property type="molecule type" value="Genomic_DNA"/>
</dbReference>
<comment type="catalytic activity">
    <reaction evidence="1">
        <text>ATP + protein L-histidine = ADP + protein N-phospho-L-histidine.</text>
        <dbReference type="EC" id="2.7.13.3"/>
    </reaction>
</comment>
<dbReference type="PROSITE" id="PS50885">
    <property type="entry name" value="HAMP"/>
    <property type="match status" value="1"/>
</dbReference>
<dbReference type="InterPro" id="IPR036890">
    <property type="entry name" value="HATPase_C_sf"/>
</dbReference>
<dbReference type="SMART" id="SM00304">
    <property type="entry name" value="HAMP"/>
    <property type="match status" value="1"/>
</dbReference>
<name>A0ABX2KBK5_9PROT</name>
<keyword evidence="10" id="KW-1133">Transmembrane helix</keyword>
<evidence type="ECO:0000256" key="7">
    <source>
        <dbReference type="ARBA" id="ARBA00022777"/>
    </source>
</evidence>
<accession>A0ABX2KBK5</accession>
<dbReference type="InterPro" id="IPR003660">
    <property type="entry name" value="HAMP_dom"/>
</dbReference>
<feature type="region of interest" description="Disordered" evidence="9">
    <location>
        <begin position="1"/>
        <end position="43"/>
    </location>
</feature>
<organism evidence="12 13">
    <name type="scientific">Azospirillum melinis</name>
    <dbReference type="NCBI Taxonomy" id="328839"/>
    <lineage>
        <taxon>Bacteria</taxon>
        <taxon>Pseudomonadati</taxon>
        <taxon>Pseudomonadota</taxon>
        <taxon>Alphaproteobacteria</taxon>
        <taxon>Rhodospirillales</taxon>
        <taxon>Azospirillaceae</taxon>
        <taxon>Azospirillum</taxon>
    </lineage>
</organism>
<evidence type="ECO:0000259" key="11">
    <source>
        <dbReference type="PROSITE" id="PS50885"/>
    </source>
</evidence>
<keyword evidence="10" id="KW-0812">Transmembrane</keyword>
<proteinExistence type="predicted"/>
<dbReference type="SUPFAM" id="SSF158472">
    <property type="entry name" value="HAMP domain-like"/>
    <property type="match status" value="1"/>
</dbReference>
<dbReference type="Gene3D" id="6.10.340.10">
    <property type="match status" value="1"/>
</dbReference>
<evidence type="ECO:0000256" key="5">
    <source>
        <dbReference type="ARBA" id="ARBA00022679"/>
    </source>
</evidence>
<feature type="domain" description="HAMP" evidence="11">
    <location>
        <begin position="364"/>
        <end position="418"/>
    </location>
</feature>
<evidence type="ECO:0000256" key="1">
    <source>
        <dbReference type="ARBA" id="ARBA00000085"/>
    </source>
</evidence>
<dbReference type="SMART" id="SM00911">
    <property type="entry name" value="HWE_HK"/>
    <property type="match status" value="1"/>
</dbReference>
<evidence type="ECO:0000256" key="2">
    <source>
        <dbReference type="ARBA" id="ARBA00004370"/>
    </source>
</evidence>
<protein>
    <recommendedName>
        <fullName evidence="3">histidine kinase</fullName>
        <ecNumber evidence="3">2.7.13.3</ecNumber>
    </recommendedName>
</protein>
<comment type="caution">
    <text evidence="12">The sequence shown here is derived from an EMBL/GenBank/DDBJ whole genome shotgun (WGS) entry which is preliminary data.</text>
</comment>
<keyword evidence="5" id="KW-0808">Transferase</keyword>
<evidence type="ECO:0000256" key="8">
    <source>
        <dbReference type="ARBA" id="ARBA00022840"/>
    </source>
</evidence>
<keyword evidence="7" id="KW-0418">Kinase</keyword>
<reference evidence="12 13" key="1">
    <citation type="submission" date="2019-10" db="EMBL/GenBank/DDBJ databases">
        <title>Genome sequence of Azospirillum melinis.</title>
        <authorList>
            <person name="Ambrosini A."/>
            <person name="Sant'Anna F.H."/>
            <person name="Cassan F.D."/>
            <person name="Souza E.M."/>
            <person name="Passaglia L.M.P."/>
        </authorList>
    </citation>
    <scope>NUCLEOTIDE SEQUENCE [LARGE SCALE GENOMIC DNA]</scope>
    <source>
        <strain evidence="12 13">TMCY0552</strain>
    </source>
</reference>
<evidence type="ECO:0000256" key="6">
    <source>
        <dbReference type="ARBA" id="ARBA00022741"/>
    </source>
</evidence>
<keyword evidence="4" id="KW-0597">Phosphoprotein</keyword>
<evidence type="ECO:0000313" key="12">
    <source>
        <dbReference type="EMBL" id="NUA99092.1"/>
    </source>
</evidence>
<dbReference type="CDD" id="cd06225">
    <property type="entry name" value="HAMP"/>
    <property type="match status" value="1"/>
</dbReference>
<feature type="transmembrane region" description="Helical" evidence="10">
    <location>
        <begin position="55"/>
        <end position="75"/>
    </location>
</feature>
<dbReference type="PANTHER" id="PTHR41523">
    <property type="entry name" value="TWO-COMPONENT SYSTEM SENSOR PROTEIN"/>
    <property type="match status" value="1"/>
</dbReference>
<keyword evidence="8" id="KW-0067">ATP-binding</keyword>
<gene>
    <name evidence="12" type="ORF">GBZ48_07315</name>
</gene>
<evidence type="ECO:0000256" key="10">
    <source>
        <dbReference type="SAM" id="Phobius"/>
    </source>
</evidence>
<dbReference type="PANTHER" id="PTHR41523:SF7">
    <property type="entry name" value="HISTIDINE KINASE"/>
    <property type="match status" value="1"/>
</dbReference>
<dbReference type="EC" id="2.7.13.3" evidence="3"/>